<evidence type="ECO:0000313" key="4">
    <source>
        <dbReference type="Proteomes" id="UP000653358"/>
    </source>
</evidence>
<dbReference type="PANTHER" id="PTHR30185">
    <property type="entry name" value="CRYPTIC BETA-GLUCOSIDE BGL OPERON ANTITERMINATOR"/>
    <property type="match status" value="1"/>
</dbReference>
<dbReference type="InterPro" id="IPR050661">
    <property type="entry name" value="BglG_antiterminators"/>
</dbReference>
<organism evidence="3 4">
    <name type="scientific">Acetobacterium tundrae</name>
    <dbReference type="NCBI Taxonomy" id="132932"/>
    <lineage>
        <taxon>Bacteria</taxon>
        <taxon>Bacillati</taxon>
        <taxon>Bacillota</taxon>
        <taxon>Clostridia</taxon>
        <taxon>Eubacteriales</taxon>
        <taxon>Eubacteriaceae</taxon>
        <taxon>Acetobacterium</taxon>
    </lineage>
</organism>
<evidence type="ECO:0000256" key="1">
    <source>
        <dbReference type="ARBA" id="ARBA00022737"/>
    </source>
</evidence>
<dbReference type="InterPro" id="IPR004341">
    <property type="entry name" value="CAT_RNA-bd_dom"/>
</dbReference>
<dbReference type="PANTHER" id="PTHR30185:SF15">
    <property type="entry name" value="CRYPTIC BETA-GLUCOSIDE BGL OPERON ANTITERMINATOR"/>
    <property type="match status" value="1"/>
</dbReference>
<accession>A0ABR6WJB6</accession>
<dbReference type="InterPro" id="IPR011608">
    <property type="entry name" value="PRD"/>
</dbReference>
<feature type="domain" description="PRD" evidence="2">
    <location>
        <begin position="172"/>
        <end position="278"/>
    </location>
</feature>
<feature type="domain" description="PRD" evidence="2">
    <location>
        <begin position="67"/>
        <end position="171"/>
    </location>
</feature>
<dbReference type="RefSeq" id="WP_148602352.1">
    <property type="nucleotide sequence ID" value="NZ_RXYB01000002.1"/>
</dbReference>
<evidence type="ECO:0000259" key="2">
    <source>
        <dbReference type="PROSITE" id="PS51372"/>
    </source>
</evidence>
<evidence type="ECO:0000313" key="3">
    <source>
        <dbReference type="EMBL" id="MBC3796584.1"/>
    </source>
</evidence>
<sequence length="281" mass="31950">MVVIKKILNNNAILAFDIEKKMEVIFLGKGVGFNKKIAMTGETPPGIKKYYLDIDTAKGLSADLIKNVAPIYLEIAHEIIKEAEIKFDKLDNHILLPLADHIAFAIERIEEHINFENPFTNDIRFLYEQEFEVALKGKAVLKEKTGYTISDDDVGYIALYIHSAISDTKVSQSMNVAIIMSEAIKQIENDCNMTIEVGSFAYSRLMYHFRFMISRVMTNEKLNSDMIEYTKAHCSYAFEVAAGVCKKLEQELGKPFSEREVSYLALHIERIRMIEGSSLKS</sequence>
<keyword evidence="1" id="KW-0677">Repeat</keyword>
<dbReference type="SUPFAM" id="SSF50151">
    <property type="entry name" value="SacY-like RNA-binding domain"/>
    <property type="match status" value="1"/>
</dbReference>
<dbReference type="Gene3D" id="1.10.1790.10">
    <property type="entry name" value="PRD domain"/>
    <property type="match status" value="2"/>
</dbReference>
<name>A0ABR6WJB6_9FIRM</name>
<comment type="caution">
    <text evidence="3">The sequence shown here is derived from an EMBL/GenBank/DDBJ whole genome shotgun (WGS) entry which is preliminary data.</text>
</comment>
<gene>
    <name evidence="3" type="ORF">GH807_05895</name>
</gene>
<dbReference type="InterPro" id="IPR036634">
    <property type="entry name" value="PRD_sf"/>
</dbReference>
<dbReference type="EMBL" id="WJBB01000005">
    <property type="protein sequence ID" value="MBC3796584.1"/>
    <property type="molecule type" value="Genomic_DNA"/>
</dbReference>
<dbReference type="Pfam" id="PF00874">
    <property type="entry name" value="PRD"/>
    <property type="match status" value="2"/>
</dbReference>
<dbReference type="SMART" id="SM01061">
    <property type="entry name" value="CAT_RBD"/>
    <property type="match status" value="1"/>
</dbReference>
<dbReference type="SUPFAM" id="SSF63520">
    <property type="entry name" value="PTS-regulatory domain, PRD"/>
    <property type="match status" value="2"/>
</dbReference>
<keyword evidence="4" id="KW-1185">Reference proteome</keyword>
<dbReference type="Gene3D" id="2.30.24.10">
    <property type="entry name" value="CAT RNA-binding domain"/>
    <property type="match status" value="1"/>
</dbReference>
<proteinExistence type="predicted"/>
<reference evidence="3 4" key="1">
    <citation type="journal article" date="2020" name="mSystems">
        <title>Defining Genomic and Predicted Metabolic Features of the Acetobacterium Genus.</title>
        <authorList>
            <person name="Ross D.E."/>
            <person name="Marshall C.W."/>
            <person name="Gulliver D."/>
            <person name="May H.D."/>
            <person name="Norman R.S."/>
        </authorList>
    </citation>
    <scope>NUCLEOTIDE SEQUENCE [LARGE SCALE GENOMIC DNA]</scope>
    <source>
        <strain evidence="3 4">DSM 9173</strain>
    </source>
</reference>
<dbReference type="InterPro" id="IPR036650">
    <property type="entry name" value="CAT_RNA-bd_dom_sf"/>
</dbReference>
<dbReference type="PROSITE" id="PS51372">
    <property type="entry name" value="PRD_2"/>
    <property type="match status" value="2"/>
</dbReference>
<dbReference type="Pfam" id="PF03123">
    <property type="entry name" value="CAT_RBD"/>
    <property type="match status" value="1"/>
</dbReference>
<dbReference type="Proteomes" id="UP000653358">
    <property type="component" value="Unassembled WGS sequence"/>
</dbReference>
<protein>
    <submittedName>
        <fullName evidence="3">PRD domain-containing protein</fullName>
    </submittedName>
</protein>